<dbReference type="InterPro" id="IPR023395">
    <property type="entry name" value="MCP_dom_sf"/>
</dbReference>
<feature type="repeat" description="Solcar" evidence="11">
    <location>
        <begin position="359"/>
        <end position="449"/>
    </location>
</feature>
<dbReference type="PANTHER" id="PTHR45678:SF9">
    <property type="entry name" value="CALCIUM-BINDING MITOCHONDRIAL CARRIER PROTEIN ARALAR1"/>
    <property type="match status" value="1"/>
</dbReference>
<gene>
    <name evidence="13" type="ORF">R1flu_002315</name>
</gene>
<keyword evidence="9" id="KW-0496">Mitochondrion</keyword>
<keyword evidence="7" id="KW-0106">Calcium</keyword>
<accession>A0ABD1Y5T0</accession>
<evidence type="ECO:0000256" key="10">
    <source>
        <dbReference type="ARBA" id="ARBA00023136"/>
    </source>
</evidence>
<organism evidence="13 14">
    <name type="scientific">Riccia fluitans</name>
    <dbReference type="NCBI Taxonomy" id="41844"/>
    <lineage>
        <taxon>Eukaryota</taxon>
        <taxon>Viridiplantae</taxon>
        <taxon>Streptophyta</taxon>
        <taxon>Embryophyta</taxon>
        <taxon>Marchantiophyta</taxon>
        <taxon>Marchantiopsida</taxon>
        <taxon>Marchantiidae</taxon>
        <taxon>Marchantiales</taxon>
        <taxon>Ricciaceae</taxon>
        <taxon>Riccia</taxon>
    </lineage>
</organism>
<dbReference type="PANTHER" id="PTHR45678">
    <property type="entry name" value="MITOCHONDRIAL 2-OXODICARBOXYLATE CARRIER 1-RELATED"/>
    <property type="match status" value="1"/>
</dbReference>
<keyword evidence="8" id="KW-1133">Transmembrane helix</keyword>
<sequence>MVSIVHSIGVRGGSLKEYSAVNRRNCWQRSDVLYGVCPAHLEFSTQYVDGKQRLLQGRKLRRSKSLRPGRVSGVSFPVLGYHNRDGISGRGRGNQLIARKPLMSEKSKLDEKQRWPCFRRSRSRGRVCSSRFSAASVTSVEERERQSKPRYSHVWTSCQRNFIAAAAVAGMSISLCSSALASPAVAETTSIPKYLQEDVEIQLVFQLEEEIKAQRDWLEDIGQPLSQWSIDDHIKQKIFVDGEGKADRKLDESGRIMKMHNVDSIVVPLFRPSAVAARKERTISSQDKPQSKQVAKTPSAKSTTTTALTSADAPELVAVTAVPLASVLSSAGGSVASMGGAAVATAMSTSPVPGAGLLARIMMHFSGGGLAGAMGATIVYPLDTVKTRMQAQSSKDGEKPHYKDEMDCLRQVVSEEGIGSLYSGLIPQLIGIAPEKAIKLTVNEILLEMLESKMPGVGVVLLELIAGSGGGFSQVVFTNPMEAVKVRLQTQPKDSNAKNMWQVVKELGLQGLYNGSSVTLARDVPSTAIFFAVYTFIRQMYPDQSFMAGCLAAIPATLVVTPMDVVKTRMQMEKSQSEDQYENAWQCFVQILQKEGPRALFKGSGARVLKTSPQFGITLMLYNMLCHLQ</sequence>
<comment type="subcellular location">
    <subcellularLocation>
        <location evidence="1">Mitochondrion inner membrane</location>
        <topology evidence="1">Multi-pass membrane protein</topology>
    </subcellularLocation>
</comment>
<keyword evidence="14" id="KW-1185">Reference proteome</keyword>
<dbReference type="AlphaFoldDB" id="A0ABD1Y5T0"/>
<dbReference type="Pfam" id="PF00153">
    <property type="entry name" value="Mito_carr"/>
    <property type="match status" value="3"/>
</dbReference>
<evidence type="ECO:0000313" key="14">
    <source>
        <dbReference type="Proteomes" id="UP001605036"/>
    </source>
</evidence>
<dbReference type="Gene3D" id="1.50.40.10">
    <property type="entry name" value="Mitochondrial carrier domain"/>
    <property type="match status" value="1"/>
</dbReference>
<dbReference type="InterPro" id="IPR018108">
    <property type="entry name" value="MCP_transmembrane"/>
</dbReference>
<keyword evidence="10 11" id="KW-0472">Membrane</keyword>
<feature type="compositionally biased region" description="Low complexity" evidence="12">
    <location>
        <begin position="295"/>
        <end position="309"/>
    </location>
</feature>
<keyword evidence="5" id="KW-0677">Repeat</keyword>
<comment type="caution">
    <text evidence="13">The sequence shown here is derived from an EMBL/GenBank/DDBJ whole genome shotgun (WGS) entry which is preliminary data.</text>
</comment>
<proteinExistence type="inferred from homology"/>
<comment type="similarity">
    <text evidence="2">Belongs to the mitochondrial carrier (TC 2.A.29) family.</text>
</comment>
<dbReference type="PRINTS" id="PR00926">
    <property type="entry name" value="MITOCARRIER"/>
</dbReference>
<dbReference type="InterPro" id="IPR002067">
    <property type="entry name" value="MCP"/>
</dbReference>
<evidence type="ECO:0000256" key="5">
    <source>
        <dbReference type="ARBA" id="ARBA00022737"/>
    </source>
</evidence>
<name>A0ABD1Y5T0_9MARC</name>
<dbReference type="PROSITE" id="PS50920">
    <property type="entry name" value="SOLCAR"/>
    <property type="match status" value="3"/>
</dbReference>
<keyword evidence="3" id="KW-0813">Transport</keyword>
<dbReference type="Proteomes" id="UP001605036">
    <property type="component" value="Unassembled WGS sequence"/>
</dbReference>
<dbReference type="EMBL" id="JBHFFA010000006">
    <property type="protein sequence ID" value="KAL2622110.1"/>
    <property type="molecule type" value="Genomic_DNA"/>
</dbReference>
<dbReference type="InterPro" id="IPR051028">
    <property type="entry name" value="Mito_Solute_Carrier"/>
</dbReference>
<evidence type="ECO:0000256" key="11">
    <source>
        <dbReference type="PROSITE-ProRule" id="PRU00282"/>
    </source>
</evidence>
<reference evidence="13 14" key="1">
    <citation type="submission" date="2024-09" db="EMBL/GenBank/DDBJ databases">
        <title>Chromosome-scale assembly of Riccia fluitans.</title>
        <authorList>
            <person name="Paukszto L."/>
            <person name="Sawicki J."/>
            <person name="Karawczyk K."/>
            <person name="Piernik-Szablinska J."/>
            <person name="Szczecinska M."/>
            <person name="Mazdziarz M."/>
        </authorList>
    </citation>
    <scope>NUCLEOTIDE SEQUENCE [LARGE SCALE GENOMIC DNA]</scope>
    <source>
        <strain evidence="13">Rf_01</strain>
        <tissue evidence="13">Aerial parts of the thallus</tissue>
    </source>
</reference>
<keyword evidence="4 11" id="KW-0812">Transmembrane</keyword>
<evidence type="ECO:0000256" key="7">
    <source>
        <dbReference type="ARBA" id="ARBA00022837"/>
    </source>
</evidence>
<keyword evidence="6" id="KW-0999">Mitochondrion inner membrane</keyword>
<evidence type="ECO:0000256" key="6">
    <source>
        <dbReference type="ARBA" id="ARBA00022792"/>
    </source>
</evidence>
<feature type="compositionally biased region" description="Polar residues" evidence="12">
    <location>
        <begin position="283"/>
        <end position="294"/>
    </location>
</feature>
<feature type="repeat" description="Solcar" evidence="11">
    <location>
        <begin position="540"/>
        <end position="628"/>
    </location>
</feature>
<evidence type="ECO:0000256" key="12">
    <source>
        <dbReference type="SAM" id="MobiDB-lite"/>
    </source>
</evidence>
<evidence type="ECO:0000256" key="1">
    <source>
        <dbReference type="ARBA" id="ARBA00004448"/>
    </source>
</evidence>
<feature type="repeat" description="Solcar" evidence="11">
    <location>
        <begin position="458"/>
        <end position="539"/>
    </location>
</feature>
<evidence type="ECO:0000256" key="4">
    <source>
        <dbReference type="ARBA" id="ARBA00022692"/>
    </source>
</evidence>
<feature type="region of interest" description="Disordered" evidence="12">
    <location>
        <begin position="278"/>
        <end position="309"/>
    </location>
</feature>
<dbReference type="SUPFAM" id="SSF103506">
    <property type="entry name" value="Mitochondrial carrier"/>
    <property type="match status" value="1"/>
</dbReference>
<dbReference type="GO" id="GO:0005743">
    <property type="term" value="C:mitochondrial inner membrane"/>
    <property type="evidence" value="ECO:0007669"/>
    <property type="project" value="UniProtKB-SubCell"/>
</dbReference>
<evidence type="ECO:0000256" key="3">
    <source>
        <dbReference type="ARBA" id="ARBA00022448"/>
    </source>
</evidence>
<evidence type="ECO:0000313" key="13">
    <source>
        <dbReference type="EMBL" id="KAL2622110.1"/>
    </source>
</evidence>
<evidence type="ECO:0000256" key="9">
    <source>
        <dbReference type="ARBA" id="ARBA00023128"/>
    </source>
</evidence>
<evidence type="ECO:0000256" key="8">
    <source>
        <dbReference type="ARBA" id="ARBA00022989"/>
    </source>
</evidence>
<protein>
    <submittedName>
        <fullName evidence="13">Uncharacterized protein</fullName>
    </submittedName>
</protein>
<evidence type="ECO:0000256" key="2">
    <source>
        <dbReference type="ARBA" id="ARBA00006375"/>
    </source>
</evidence>